<name>A0A221MEJ4_9BACI</name>
<keyword evidence="2" id="KW-1185">Reference proteome</keyword>
<reference evidence="1 2" key="1">
    <citation type="journal article" date="2003" name="Int. J. Syst. Evol. Microbiol.">
        <title>Virgibacillus carmonensis sp. nov., Virgibacillus necropolis sp. nov. and Virgibacillus picturae sp. nov., three novel species isolated from deteriorated mural paintings, transfer of the species of the genus salibacillus to Virgibacillus, as Virgibacillus marismortui comb. nov. and Virgibacillus salexigens comb. nov., and emended description of the genus Virgibacillus.</title>
        <authorList>
            <person name="Heyrman J."/>
            <person name="Logan N.A."/>
            <person name="Busse H.J."/>
            <person name="Balcaen A."/>
            <person name="Lebbe L."/>
            <person name="Rodriguez-Diaz M."/>
            <person name="Swings J."/>
            <person name="De Vos P."/>
        </authorList>
    </citation>
    <scope>NUCLEOTIDE SEQUENCE [LARGE SCALE GENOMIC DNA]</scope>
    <source>
        <strain evidence="1 2">LMG 19488</strain>
    </source>
</reference>
<dbReference type="KEGG" id="vne:CFK40_13845"/>
<evidence type="ECO:0000313" key="1">
    <source>
        <dbReference type="EMBL" id="ASN06020.1"/>
    </source>
</evidence>
<proteinExistence type="predicted"/>
<organism evidence="1 2">
    <name type="scientific">Virgibacillus necropolis</name>
    <dbReference type="NCBI Taxonomy" id="163877"/>
    <lineage>
        <taxon>Bacteria</taxon>
        <taxon>Bacillati</taxon>
        <taxon>Bacillota</taxon>
        <taxon>Bacilli</taxon>
        <taxon>Bacillales</taxon>
        <taxon>Bacillaceae</taxon>
        <taxon>Virgibacillus</taxon>
    </lineage>
</organism>
<sequence length="258" mass="28183">MQSNTKQMNLIETLYNASDLKQPISKAIIPENISKSDAYNIQHQITEKKATLKDDKLLGYKISLTSEETQALFHSTTPLYGALTQTSLSDGTIKLNNMQSPLIEIELMFIADEDLSTEDDFQSILQKTSIAPGLEIPDSRFTDWFPNLSFGQIIADSAVAGNVVVGAPVQGLTVEQLGNINAELQLDGEIIAKGSSSEVLGNPVHAINWLIDELAKNGHSIKKGMIISSGTFILPKVLQKGIYQVRFEDVGEVSLHVV</sequence>
<dbReference type="AlphaFoldDB" id="A0A221MEJ4"/>
<dbReference type="OrthoDB" id="9792137at2"/>
<dbReference type="SUPFAM" id="SSF56529">
    <property type="entry name" value="FAH"/>
    <property type="match status" value="1"/>
</dbReference>
<evidence type="ECO:0000313" key="2">
    <source>
        <dbReference type="Proteomes" id="UP000204391"/>
    </source>
</evidence>
<dbReference type="RefSeq" id="WP_089532867.1">
    <property type="nucleotide sequence ID" value="NZ_CP022437.1"/>
</dbReference>
<accession>A0A221MEJ4</accession>
<gene>
    <name evidence="1" type="ORF">CFK40_13845</name>
</gene>
<dbReference type="EMBL" id="CP022437">
    <property type="protein sequence ID" value="ASN06020.1"/>
    <property type="molecule type" value="Genomic_DNA"/>
</dbReference>
<protein>
    <submittedName>
        <fullName evidence="1">Hydratase</fullName>
    </submittedName>
</protein>
<dbReference type="InterPro" id="IPR036663">
    <property type="entry name" value="Fumarylacetoacetase_C_sf"/>
</dbReference>
<dbReference type="Gene3D" id="3.90.850.10">
    <property type="entry name" value="Fumarylacetoacetase-like, C-terminal domain"/>
    <property type="match status" value="1"/>
</dbReference>
<dbReference type="PANTHER" id="PTHR30143:SF0">
    <property type="entry name" value="2-KETO-4-PENTENOATE HYDRATASE"/>
    <property type="match status" value="1"/>
</dbReference>
<dbReference type="PANTHER" id="PTHR30143">
    <property type="entry name" value="ACID HYDRATASE"/>
    <property type="match status" value="1"/>
</dbReference>
<dbReference type="GO" id="GO:0008684">
    <property type="term" value="F:2-oxopent-4-enoate hydratase activity"/>
    <property type="evidence" value="ECO:0007669"/>
    <property type="project" value="TreeGrafter"/>
</dbReference>
<dbReference type="InterPro" id="IPR050772">
    <property type="entry name" value="Hydratase-Decarb/MhpD_sf"/>
</dbReference>
<dbReference type="Proteomes" id="UP000204391">
    <property type="component" value="Chromosome"/>
</dbReference>
<dbReference type="GO" id="GO:0005737">
    <property type="term" value="C:cytoplasm"/>
    <property type="evidence" value="ECO:0007669"/>
    <property type="project" value="TreeGrafter"/>
</dbReference>